<accession>A0A402BE19</accession>
<dbReference type="EMBL" id="BIFT01000002">
    <property type="protein sequence ID" value="GCE29624.1"/>
    <property type="molecule type" value="Genomic_DNA"/>
</dbReference>
<keyword evidence="2" id="KW-1185">Reference proteome</keyword>
<comment type="caution">
    <text evidence="1">The sequence shown here is derived from an EMBL/GenBank/DDBJ whole genome shotgun (WGS) entry which is preliminary data.</text>
</comment>
<dbReference type="AlphaFoldDB" id="A0A402BE19"/>
<evidence type="ECO:0000313" key="2">
    <source>
        <dbReference type="Proteomes" id="UP000287171"/>
    </source>
</evidence>
<dbReference type="Proteomes" id="UP000287171">
    <property type="component" value="Unassembled WGS sequence"/>
</dbReference>
<organism evidence="1 2">
    <name type="scientific">Dictyobacter alpinus</name>
    <dbReference type="NCBI Taxonomy" id="2014873"/>
    <lineage>
        <taxon>Bacteria</taxon>
        <taxon>Bacillati</taxon>
        <taxon>Chloroflexota</taxon>
        <taxon>Ktedonobacteria</taxon>
        <taxon>Ktedonobacterales</taxon>
        <taxon>Dictyobacteraceae</taxon>
        <taxon>Dictyobacter</taxon>
    </lineage>
</organism>
<proteinExistence type="predicted"/>
<name>A0A402BE19_9CHLR</name>
<evidence type="ECO:0000313" key="1">
    <source>
        <dbReference type="EMBL" id="GCE29624.1"/>
    </source>
</evidence>
<sequence length="63" mass="7564">MLIARVITQQIKQGADHLAWSNLHRARERFHCRFQQSVRQKEWFLIPYRSRPISPWGEGFSVV</sequence>
<reference evidence="2" key="1">
    <citation type="submission" date="2018-12" db="EMBL/GenBank/DDBJ databases">
        <title>Tengunoibacter tsumagoiensis gen. nov., sp. nov., Dictyobacter kobayashii sp. nov., D. alpinus sp. nov., and D. joshuensis sp. nov. and description of Dictyobacteraceae fam. nov. within the order Ktedonobacterales isolated from Tengu-no-mugimeshi.</title>
        <authorList>
            <person name="Wang C.M."/>
            <person name="Zheng Y."/>
            <person name="Sakai Y."/>
            <person name="Toyoda A."/>
            <person name="Minakuchi Y."/>
            <person name="Abe K."/>
            <person name="Yokota A."/>
            <person name="Yabe S."/>
        </authorList>
    </citation>
    <scope>NUCLEOTIDE SEQUENCE [LARGE SCALE GENOMIC DNA]</scope>
    <source>
        <strain evidence="2">Uno16</strain>
    </source>
</reference>
<protein>
    <submittedName>
        <fullName evidence="1">Uncharacterized protein</fullName>
    </submittedName>
</protein>
<gene>
    <name evidence="1" type="ORF">KDA_51080</name>
</gene>